<sequence>MSFLKRVYRRLNPEKKPDLELAFRHSAEHLPTLWLIGKTGAGKSSLIQAVTGLSDIEVGRGFRPCTETAIRYDFPSSTPVLMFMDTRGLAEAGYDATDDIKACEGNSHALVIVMRADDPEQSELLRALKQIKRSGKIRNALLVHTAIDLLDSAEEQQKCILHNQTIVEKVWGEIDSAPVDLVGRDGTPVGLRGLIDKLGSFLPIVAELFERQGKSSVEETNFRKFKTEIMWYAGAAGATDAVPIVGLVTVPAIQTKMLHSLANQYGLEWNKRLLAELASTMGMGFGVQYASRLGLQQIVKLIPVYGQTVGAASAAVTSYCVTYALGRVGCIYFFNKTCGKSTSPEELRATYKKAFEHIMPVAKDDTENNH</sequence>
<dbReference type="Gene3D" id="3.40.50.300">
    <property type="entry name" value="P-loop containing nucleotide triphosphate hydrolases"/>
    <property type="match status" value="1"/>
</dbReference>
<dbReference type="CDD" id="cd00882">
    <property type="entry name" value="Ras_like_GTPase"/>
    <property type="match status" value="1"/>
</dbReference>
<evidence type="ECO:0000313" key="3">
    <source>
        <dbReference type="EMBL" id="KKN97597.1"/>
    </source>
</evidence>
<feature type="domain" description="G" evidence="2">
    <location>
        <begin position="34"/>
        <end position="130"/>
    </location>
</feature>
<keyword evidence="1" id="KW-0812">Transmembrane</keyword>
<evidence type="ECO:0000259" key="2">
    <source>
        <dbReference type="Pfam" id="PF01926"/>
    </source>
</evidence>
<feature type="transmembrane region" description="Helical" evidence="1">
    <location>
        <begin position="229"/>
        <end position="253"/>
    </location>
</feature>
<dbReference type="AlphaFoldDB" id="A0A0F9VCV7"/>
<dbReference type="InterPro" id="IPR006073">
    <property type="entry name" value="GTP-bd"/>
</dbReference>
<proteinExistence type="predicted"/>
<reference evidence="3" key="1">
    <citation type="journal article" date="2015" name="Nature">
        <title>Complex archaea that bridge the gap between prokaryotes and eukaryotes.</title>
        <authorList>
            <person name="Spang A."/>
            <person name="Saw J.H."/>
            <person name="Jorgensen S.L."/>
            <person name="Zaremba-Niedzwiedzka K."/>
            <person name="Martijn J."/>
            <person name="Lind A.E."/>
            <person name="van Eijk R."/>
            <person name="Schleper C."/>
            <person name="Guy L."/>
            <person name="Ettema T.J."/>
        </authorList>
    </citation>
    <scope>NUCLEOTIDE SEQUENCE</scope>
</reference>
<gene>
    <name evidence="3" type="ORF">LCGC14_0157160</name>
</gene>
<dbReference type="InterPro" id="IPR027417">
    <property type="entry name" value="P-loop_NTPase"/>
</dbReference>
<dbReference type="GO" id="GO:0005525">
    <property type="term" value="F:GTP binding"/>
    <property type="evidence" value="ECO:0007669"/>
    <property type="project" value="InterPro"/>
</dbReference>
<dbReference type="EMBL" id="LAZR01000057">
    <property type="protein sequence ID" value="KKN97597.1"/>
    <property type="molecule type" value="Genomic_DNA"/>
</dbReference>
<keyword evidence="1" id="KW-0472">Membrane</keyword>
<keyword evidence="1" id="KW-1133">Transmembrane helix</keyword>
<dbReference type="SUPFAM" id="SSF52540">
    <property type="entry name" value="P-loop containing nucleoside triphosphate hydrolases"/>
    <property type="match status" value="1"/>
</dbReference>
<dbReference type="Pfam" id="PF01926">
    <property type="entry name" value="MMR_HSR1"/>
    <property type="match status" value="1"/>
</dbReference>
<comment type="caution">
    <text evidence="3">The sequence shown here is derived from an EMBL/GenBank/DDBJ whole genome shotgun (WGS) entry which is preliminary data.</text>
</comment>
<accession>A0A0F9VCV7</accession>
<protein>
    <recommendedName>
        <fullName evidence="2">G domain-containing protein</fullName>
    </recommendedName>
</protein>
<organism evidence="3">
    <name type="scientific">marine sediment metagenome</name>
    <dbReference type="NCBI Taxonomy" id="412755"/>
    <lineage>
        <taxon>unclassified sequences</taxon>
        <taxon>metagenomes</taxon>
        <taxon>ecological metagenomes</taxon>
    </lineage>
</organism>
<evidence type="ECO:0000256" key="1">
    <source>
        <dbReference type="SAM" id="Phobius"/>
    </source>
</evidence>
<name>A0A0F9VCV7_9ZZZZ</name>